<gene>
    <name evidence="2" type="ORF">ArV2_gp46</name>
</gene>
<feature type="region of interest" description="Disordered" evidence="1">
    <location>
        <begin position="1"/>
        <end position="28"/>
    </location>
</feature>
<dbReference type="Proteomes" id="UP000018644">
    <property type="component" value="Segment"/>
</dbReference>
<proteinExistence type="predicted"/>
<evidence type="ECO:0000256" key="1">
    <source>
        <dbReference type="SAM" id="MobiDB-lite"/>
    </source>
</evidence>
<dbReference type="GeneID" id="17776908"/>
<evidence type="ECO:0000313" key="3">
    <source>
        <dbReference type="Proteomes" id="UP000018644"/>
    </source>
</evidence>
<name>V5R9C1_9CAUD</name>
<sequence>MPRLHRAIPPGHQTPGEHQMSGSESSPEFERKLQEIGAKSAHMIIPRSEVQHTITELRYPAWEEETPMTDSEELFALICGRTTTKAVERILAAGYRRPRTIATVAELDALPDGVIIMDARASCREGLKTMGSGNVWRAMGPATVLRSPEIALPATVLHEPEATK</sequence>
<accession>V5R9C1</accession>
<protein>
    <submittedName>
        <fullName evidence="2">Uncharacterized protein</fullName>
    </submittedName>
</protein>
<keyword evidence="3" id="KW-1185">Reference proteome</keyword>
<evidence type="ECO:0000313" key="2">
    <source>
        <dbReference type="EMBL" id="AHB31657.1"/>
    </source>
</evidence>
<dbReference type="EMBL" id="KF692088">
    <property type="protein sequence ID" value="AHB31657.1"/>
    <property type="molecule type" value="Genomic_DNA"/>
</dbReference>
<dbReference type="KEGG" id="vg:17776908"/>
<dbReference type="OrthoDB" id="18637at10239"/>
<reference evidence="2 3" key="1">
    <citation type="journal article" date="2014" name="PLoS ONE">
        <title>Isolation and Characterization of vB_ArS-ArV2 - First Arthrobacter sp. Infecting Bacteriophage with Completely Sequenced Genome.</title>
        <authorList>
            <person name="Simoliunas E."/>
            <person name="Kaliniene L."/>
            <person name="Stasilo M."/>
            <person name="Truncaite L."/>
            <person name="Zajanckauskaite A."/>
            <person name="Staniulis J."/>
            <person name="Nainys J."/>
            <person name="Kaupinis A."/>
            <person name="Valius M."/>
            <person name="Meskys R."/>
        </authorList>
    </citation>
    <scope>NUCLEOTIDE SEQUENCE [LARGE SCALE GENOMIC DNA]</scope>
</reference>
<dbReference type="RefSeq" id="YP_008857917.1">
    <property type="nucleotide sequence ID" value="NC_022972.2"/>
</dbReference>
<organism evidence="2 3">
    <name type="scientific">Arthrobacter phage vB_ArS-ArV2</name>
    <dbReference type="NCBI Taxonomy" id="1414742"/>
    <lineage>
        <taxon>Viruses</taxon>
        <taxon>Duplodnaviria</taxon>
        <taxon>Heunggongvirae</taxon>
        <taxon>Uroviricota</taxon>
        <taxon>Caudoviricetes</taxon>
        <taxon>Arvduovirus</taxon>
        <taxon>Arvduovirus ArV2</taxon>
    </lineage>
</organism>